<proteinExistence type="predicted"/>
<evidence type="ECO:0000256" key="3">
    <source>
        <dbReference type="SAM" id="MobiDB-lite"/>
    </source>
</evidence>
<evidence type="ECO:0000256" key="2">
    <source>
        <dbReference type="PROSITE-ProRule" id="PRU00703"/>
    </source>
</evidence>
<dbReference type="InterPro" id="IPR051257">
    <property type="entry name" value="Diverse_CBS-Domain"/>
</dbReference>
<dbReference type="STRING" id="1137993.SAMN05660209_01024"/>
<dbReference type="Pfam" id="PF00571">
    <property type="entry name" value="CBS"/>
    <property type="match status" value="2"/>
</dbReference>
<feature type="domain" description="CBS" evidence="4">
    <location>
        <begin position="31"/>
        <end position="88"/>
    </location>
</feature>
<dbReference type="AlphaFoldDB" id="A0A1H3DK87"/>
<evidence type="ECO:0000259" key="4">
    <source>
        <dbReference type="PROSITE" id="PS51371"/>
    </source>
</evidence>
<reference evidence="6" key="1">
    <citation type="submission" date="2016-10" db="EMBL/GenBank/DDBJ databases">
        <authorList>
            <person name="Varghese N."/>
            <person name="Submissions S."/>
        </authorList>
    </citation>
    <scope>NUCLEOTIDE SEQUENCE [LARGE SCALE GENOMIC DNA]</scope>
    <source>
        <strain evidence="6">DSM 45422</strain>
    </source>
</reference>
<protein>
    <submittedName>
        <fullName evidence="5">CBS domain-containing protein</fullName>
    </submittedName>
</protein>
<dbReference type="PANTHER" id="PTHR43080">
    <property type="entry name" value="CBS DOMAIN-CONTAINING PROTEIN CBSX3, MITOCHONDRIAL"/>
    <property type="match status" value="1"/>
</dbReference>
<keyword evidence="1 2" id="KW-0129">CBS domain</keyword>
<dbReference type="InterPro" id="IPR046342">
    <property type="entry name" value="CBS_dom_sf"/>
</dbReference>
<dbReference type="RefSeq" id="WP_091152065.1">
    <property type="nucleotide sequence ID" value="NZ_FNOT01000002.1"/>
</dbReference>
<dbReference type="CDD" id="cd02205">
    <property type="entry name" value="CBS_pair_SF"/>
    <property type="match status" value="1"/>
</dbReference>
<evidence type="ECO:0000313" key="6">
    <source>
        <dbReference type="Proteomes" id="UP000198921"/>
    </source>
</evidence>
<dbReference type="PROSITE" id="PS51371">
    <property type="entry name" value="CBS"/>
    <property type="match status" value="1"/>
</dbReference>
<dbReference type="SMART" id="SM00116">
    <property type="entry name" value="CBS"/>
    <property type="match status" value="2"/>
</dbReference>
<feature type="compositionally biased region" description="Low complexity" evidence="3">
    <location>
        <begin position="1"/>
        <end position="19"/>
    </location>
</feature>
<evidence type="ECO:0000313" key="5">
    <source>
        <dbReference type="EMBL" id="SDX66777.1"/>
    </source>
</evidence>
<organism evidence="5 6">
    <name type="scientific">Geodermatophilus africanus</name>
    <dbReference type="NCBI Taxonomy" id="1137993"/>
    <lineage>
        <taxon>Bacteria</taxon>
        <taxon>Bacillati</taxon>
        <taxon>Actinomycetota</taxon>
        <taxon>Actinomycetes</taxon>
        <taxon>Geodermatophilales</taxon>
        <taxon>Geodermatophilaceae</taxon>
        <taxon>Geodermatophilus</taxon>
    </lineage>
</organism>
<dbReference type="Gene3D" id="3.10.580.10">
    <property type="entry name" value="CBS-domain"/>
    <property type="match status" value="1"/>
</dbReference>
<feature type="region of interest" description="Disordered" evidence="3">
    <location>
        <begin position="1"/>
        <end position="27"/>
    </location>
</feature>
<dbReference type="Proteomes" id="UP000198921">
    <property type="component" value="Unassembled WGS sequence"/>
</dbReference>
<gene>
    <name evidence="5" type="ORF">SAMN05660209_01024</name>
</gene>
<name>A0A1H3DK87_9ACTN</name>
<dbReference type="SUPFAM" id="SSF54631">
    <property type="entry name" value="CBS-domain pair"/>
    <property type="match status" value="1"/>
</dbReference>
<dbReference type="EMBL" id="FNOT01000002">
    <property type="protein sequence ID" value="SDX66777.1"/>
    <property type="molecule type" value="Genomic_DNA"/>
</dbReference>
<dbReference type="InterPro" id="IPR000644">
    <property type="entry name" value="CBS_dom"/>
</dbReference>
<keyword evidence="6" id="KW-1185">Reference proteome</keyword>
<accession>A0A1H3DK87</accession>
<evidence type="ECO:0000256" key="1">
    <source>
        <dbReference type="ARBA" id="ARBA00023122"/>
    </source>
</evidence>
<dbReference type="PANTHER" id="PTHR43080:SF2">
    <property type="entry name" value="CBS DOMAIN-CONTAINING PROTEIN"/>
    <property type="match status" value="1"/>
</dbReference>
<sequence length="166" mass="17167">MPRIDASSAAAFPATPPSSDRISAGPAVGELTRPATRVEAEAHLAAAAYLLHRSGHSALVVTADDTGDPLALLSATDVSRAVAEGRDLESTRVRQVVTGPPQQVAADLPARDAARLMLLHRVMQLVVSRDDRVLGIADLADVCRAVLASEEAAVLPPRSAAGPFAP</sequence>